<dbReference type="PANTHER" id="PTHR10885">
    <property type="entry name" value="ISOPENTENYL-DIPHOSPHATE DELTA-ISOMERASE"/>
    <property type="match status" value="1"/>
</dbReference>
<evidence type="ECO:0000256" key="7">
    <source>
        <dbReference type="ARBA" id="ARBA00023211"/>
    </source>
</evidence>
<feature type="active site" evidence="10 11">
    <location>
        <position position="86"/>
    </location>
</feature>
<comment type="cofactor">
    <cofactor evidence="10">
        <name>Mg(2+)</name>
        <dbReference type="ChEBI" id="CHEBI:18420"/>
    </cofactor>
    <text evidence="10">Binds 1 Mg(2+) ion per subunit. The magnesium ion binds only when substrate is bound.</text>
</comment>
<evidence type="ECO:0000256" key="6">
    <source>
        <dbReference type="ARBA" id="ARBA00022842"/>
    </source>
</evidence>
<dbReference type="NCBIfam" id="NF002995">
    <property type="entry name" value="PRK03759.1"/>
    <property type="match status" value="1"/>
</dbReference>
<dbReference type="SUPFAM" id="SSF55811">
    <property type="entry name" value="Nudix"/>
    <property type="match status" value="1"/>
</dbReference>
<dbReference type="PIRSF" id="PIRSF018427">
    <property type="entry name" value="Isopntndiph_ism"/>
    <property type="match status" value="1"/>
</dbReference>
<comment type="caution">
    <text evidence="13">The sequence shown here is derived from an EMBL/GenBank/DDBJ whole genome shotgun (WGS) entry which is preliminary data.</text>
</comment>
<dbReference type="RefSeq" id="WP_132975785.1">
    <property type="nucleotide sequence ID" value="NZ_SMAO01000002.1"/>
</dbReference>
<dbReference type="EMBL" id="SMAO01000002">
    <property type="protein sequence ID" value="TCT22709.1"/>
    <property type="molecule type" value="Genomic_DNA"/>
</dbReference>
<dbReference type="GO" id="GO:0046872">
    <property type="term" value="F:metal ion binding"/>
    <property type="evidence" value="ECO:0007669"/>
    <property type="project" value="UniProtKB-KW"/>
</dbReference>
<evidence type="ECO:0000256" key="10">
    <source>
        <dbReference type="HAMAP-Rule" id="MF_00202"/>
    </source>
</evidence>
<keyword evidence="7 10" id="KW-0464">Manganese</keyword>
<dbReference type="InterPro" id="IPR000086">
    <property type="entry name" value="NUDIX_hydrolase_dom"/>
</dbReference>
<dbReference type="GO" id="GO:0050992">
    <property type="term" value="P:dimethylallyl diphosphate biosynthetic process"/>
    <property type="evidence" value="ECO:0007669"/>
    <property type="project" value="UniProtKB-UniRule"/>
</dbReference>
<dbReference type="HAMAP" id="MF_00202">
    <property type="entry name" value="Idi"/>
    <property type="match status" value="1"/>
</dbReference>
<dbReference type="PANTHER" id="PTHR10885:SF0">
    <property type="entry name" value="ISOPENTENYL-DIPHOSPHATE DELTA-ISOMERASE"/>
    <property type="match status" value="1"/>
</dbReference>
<evidence type="ECO:0000256" key="11">
    <source>
        <dbReference type="PIRSR" id="PIRSR018427-1"/>
    </source>
</evidence>
<reference evidence="13 14" key="1">
    <citation type="submission" date="2019-03" db="EMBL/GenBank/DDBJ databases">
        <title>Genomic Encyclopedia of Type Strains, Phase IV (KMG-IV): sequencing the most valuable type-strain genomes for metagenomic binning, comparative biology and taxonomic classification.</title>
        <authorList>
            <person name="Goeker M."/>
        </authorList>
    </citation>
    <scope>NUCLEOTIDE SEQUENCE [LARGE SCALE GENOMIC DNA]</scope>
    <source>
        <strain evidence="13 14">DSM 13587</strain>
    </source>
</reference>
<comment type="function">
    <text evidence="10">Catalyzes the 1,3-allylic rearrangement of the homoallylic substrate isopentenyl (IPP) to its highly electrophilic allylic isomer, dimethylallyl diphosphate (DMAPP).</text>
</comment>
<sequence>MSAHIVPPLTAEEWERAGQRDAVEQVILVDQEDRELGAAGKLDVHQDGQLHRAFSILVFNAEGELLLQRRADGKYHFATRWSNTCCGHPRPDESTEAAAERRLQEEFGIRVTLTERTQLVYRAEDQGSGLIEHEFLHIFHGRYAGDPHPDPSEIGAWRWMAVPAIRRALRVRPDWFTPWFHLLIGRLLVD</sequence>
<comment type="subcellular location">
    <subcellularLocation>
        <location evidence="10">Cytoplasm</location>
    </subcellularLocation>
</comment>
<dbReference type="PROSITE" id="PS51462">
    <property type="entry name" value="NUDIX"/>
    <property type="match status" value="1"/>
</dbReference>
<dbReference type="GO" id="GO:0004452">
    <property type="term" value="F:isopentenyl-diphosphate delta-isomerase activity"/>
    <property type="evidence" value="ECO:0007669"/>
    <property type="project" value="UniProtKB-UniRule"/>
</dbReference>
<feature type="binding site" evidence="10">
    <location>
        <position position="132"/>
    </location>
    <ligand>
        <name>Mn(2+)</name>
        <dbReference type="ChEBI" id="CHEBI:29035"/>
    </ligand>
</feature>
<organism evidence="13 14">
    <name type="scientific">Thiobaca trueperi</name>
    <dbReference type="NCBI Taxonomy" id="127458"/>
    <lineage>
        <taxon>Bacteria</taxon>
        <taxon>Pseudomonadati</taxon>
        <taxon>Pseudomonadota</taxon>
        <taxon>Gammaproteobacteria</taxon>
        <taxon>Chromatiales</taxon>
        <taxon>Chromatiaceae</taxon>
        <taxon>Thiobaca</taxon>
    </lineage>
</organism>
<dbReference type="InterPro" id="IPR015797">
    <property type="entry name" value="NUDIX_hydrolase-like_dom_sf"/>
</dbReference>
<name>A0A4R3N758_9GAMM</name>
<keyword evidence="8 10" id="KW-0414">Isoprene biosynthesis</keyword>
<feature type="binding site" evidence="10">
    <location>
        <position position="106"/>
    </location>
    <ligand>
        <name>Mg(2+)</name>
        <dbReference type="ChEBI" id="CHEBI:18420"/>
    </ligand>
</feature>
<comment type="pathway">
    <text evidence="1 10">Isoprenoid biosynthesis; dimethylallyl diphosphate biosynthesis; dimethylallyl diphosphate from isopentenyl diphosphate: step 1/1.</text>
</comment>
<dbReference type="InterPro" id="IPR056375">
    <property type="entry name" value="Idi_bact"/>
</dbReference>
<dbReference type="GO" id="GO:0005737">
    <property type="term" value="C:cytoplasm"/>
    <property type="evidence" value="ECO:0007669"/>
    <property type="project" value="UniProtKB-SubCell"/>
</dbReference>
<keyword evidence="9 10" id="KW-0413">Isomerase</keyword>
<comment type="catalytic activity">
    <reaction evidence="10">
        <text>isopentenyl diphosphate = dimethylallyl diphosphate</text>
        <dbReference type="Rhea" id="RHEA:23284"/>
        <dbReference type="ChEBI" id="CHEBI:57623"/>
        <dbReference type="ChEBI" id="CHEBI:128769"/>
        <dbReference type="EC" id="5.3.3.2"/>
    </reaction>
</comment>
<dbReference type="UniPathway" id="UPA00059">
    <property type="reaction ID" value="UER00104"/>
</dbReference>
<evidence type="ECO:0000256" key="3">
    <source>
        <dbReference type="ARBA" id="ARBA00012057"/>
    </source>
</evidence>
<comment type="cofactor">
    <cofactor evidence="10">
        <name>Mn(2+)</name>
        <dbReference type="ChEBI" id="CHEBI:29035"/>
    </cofactor>
    <text evidence="10">Binds 1 Mn(2+) ion per subunit.</text>
</comment>
<accession>A0A4R3N758</accession>
<evidence type="ECO:0000259" key="12">
    <source>
        <dbReference type="PROSITE" id="PS51462"/>
    </source>
</evidence>
<evidence type="ECO:0000313" key="13">
    <source>
        <dbReference type="EMBL" id="TCT22709.1"/>
    </source>
</evidence>
<dbReference type="OrthoDB" id="9809458at2"/>
<feature type="active site" evidence="10 11">
    <location>
        <position position="134"/>
    </location>
</feature>
<keyword evidence="14" id="KW-1185">Reference proteome</keyword>
<dbReference type="CDD" id="cd02885">
    <property type="entry name" value="NUDIX_IPP_Isomerase"/>
    <property type="match status" value="1"/>
</dbReference>
<evidence type="ECO:0000256" key="8">
    <source>
        <dbReference type="ARBA" id="ARBA00023229"/>
    </source>
</evidence>
<feature type="binding site" evidence="10">
    <location>
        <position position="45"/>
    </location>
    <ligand>
        <name>Mn(2+)</name>
        <dbReference type="ChEBI" id="CHEBI:29035"/>
    </ligand>
</feature>
<keyword evidence="4 10" id="KW-0963">Cytoplasm</keyword>
<evidence type="ECO:0000256" key="5">
    <source>
        <dbReference type="ARBA" id="ARBA00022723"/>
    </source>
</evidence>
<evidence type="ECO:0000256" key="2">
    <source>
        <dbReference type="ARBA" id="ARBA00007579"/>
    </source>
</evidence>
<protein>
    <recommendedName>
        <fullName evidence="3 10">Isopentenyl-diphosphate Delta-isomerase</fullName>
        <shortName evidence="10">IPP isomerase</shortName>
        <ecNumber evidence="3 10">5.3.3.2</ecNumber>
    </recommendedName>
    <alternativeName>
        <fullName evidence="10">IPP:DMAPP isomerase</fullName>
    </alternativeName>
    <alternativeName>
        <fullName evidence="10">Isopentenyl pyrophosphate isomerase</fullName>
    </alternativeName>
</protein>
<dbReference type="NCBIfam" id="TIGR02150">
    <property type="entry name" value="IPP_isom_1"/>
    <property type="match status" value="1"/>
</dbReference>
<dbReference type="Gene3D" id="3.90.79.10">
    <property type="entry name" value="Nucleoside Triphosphate Pyrophosphohydrolase"/>
    <property type="match status" value="1"/>
</dbReference>
<keyword evidence="5 10" id="KW-0479">Metal-binding</keyword>
<dbReference type="AlphaFoldDB" id="A0A4R3N758"/>
<evidence type="ECO:0000313" key="14">
    <source>
        <dbReference type="Proteomes" id="UP000295717"/>
    </source>
</evidence>
<evidence type="ECO:0000256" key="4">
    <source>
        <dbReference type="ARBA" id="ARBA00022490"/>
    </source>
</evidence>
<dbReference type="Pfam" id="PF00293">
    <property type="entry name" value="NUDIX"/>
    <property type="match status" value="1"/>
</dbReference>
<feature type="binding site" evidence="10">
    <location>
        <position position="134"/>
    </location>
    <ligand>
        <name>Mn(2+)</name>
        <dbReference type="ChEBI" id="CHEBI:29035"/>
    </ligand>
</feature>
<gene>
    <name evidence="10" type="primary">idi</name>
    <name evidence="13" type="ORF">EDC35_10240</name>
</gene>
<dbReference type="Proteomes" id="UP000295717">
    <property type="component" value="Unassembled WGS sequence"/>
</dbReference>
<feature type="binding site" evidence="10">
    <location>
        <position position="51"/>
    </location>
    <ligand>
        <name>Mn(2+)</name>
        <dbReference type="ChEBI" id="CHEBI:29035"/>
    </ligand>
</feature>
<dbReference type="GO" id="GO:0009240">
    <property type="term" value="P:isopentenyl diphosphate biosynthetic process"/>
    <property type="evidence" value="ECO:0007669"/>
    <property type="project" value="TreeGrafter"/>
</dbReference>
<feature type="binding site" evidence="10">
    <location>
        <position position="88"/>
    </location>
    <ligand>
        <name>Mn(2+)</name>
        <dbReference type="ChEBI" id="CHEBI:29035"/>
    </ligand>
</feature>
<evidence type="ECO:0000256" key="1">
    <source>
        <dbReference type="ARBA" id="ARBA00004826"/>
    </source>
</evidence>
<feature type="domain" description="Nudix hydrolase" evidence="12">
    <location>
        <begin position="49"/>
        <end position="182"/>
    </location>
</feature>
<dbReference type="EC" id="5.3.3.2" evidence="3 10"/>
<evidence type="ECO:0000256" key="9">
    <source>
        <dbReference type="ARBA" id="ARBA00023235"/>
    </source>
</evidence>
<proteinExistence type="inferred from homology"/>
<comment type="similarity">
    <text evidence="2 10">Belongs to the IPP isomerase type 1 family.</text>
</comment>
<keyword evidence="6 10" id="KW-0460">Magnesium</keyword>
<dbReference type="InterPro" id="IPR011876">
    <property type="entry name" value="IsopentenylPP_isomerase_typ1"/>
</dbReference>